<dbReference type="EMBL" id="CAIIXF020000005">
    <property type="protein sequence ID" value="CAH1784919.1"/>
    <property type="molecule type" value="Genomic_DNA"/>
</dbReference>
<dbReference type="InterPro" id="IPR036465">
    <property type="entry name" value="vWFA_dom_sf"/>
</dbReference>
<protein>
    <recommendedName>
        <fullName evidence="2">VWFA domain-containing protein</fullName>
    </recommendedName>
</protein>
<evidence type="ECO:0000256" key="1">
    <source>
        <dbReference type="SAM" id="SignalP"/>
    </source>
</evidence>
<dbReference type="Proteomes" id="UP000749559">
    <property type="component" value="Unassembled WGS sequence"/>
</dbReference>
<keyword evidence="1" id="KW-0732">Signal</keyword>
<proteinExistence type="predicted"/>
<dbReference type="PROSITE" id="PS50234">
    <property type="entry name" value="VWFA"/>
    <property type="match status" value="1"/>
</dbReference>
<dbReference type="SMART" id="SM00327">
    <property type="entry name" value="VWA"/>
    <property type="match status" value="1"/>
</dbReference>
<dbReference type="InterPro" id="IPR050525">
    <property type="entry name" value="ECM_Assembly_Org"/>
</dbReference>
<dbReference type="AlphaFoldDB" id="A0A8S4NT51"/>
<feature type="domain" description="VWFA" evidence="2">
    <location>
        <begin position="120"/>
        <end position="318"/>
    </location>
</feature>
<dbReference type="Gene3D" id="3.40.50.410">
    <property type="entry name" value="von Willebrand factor, type A domain"/>
    <property type="match status" value="1"/>
</dbReference>
<evidence type="ECO:0000313" key="4">
    <source>
        <dbReference type="Proteomes" id="UP000749559"/>
    </source>
</evidence>
<dbReference type="Pfam" id="PF00092">
    <property type="entry name" value="VWA"/>
    <property type="match status" value="1"/>
</dbReference>
<dbReference type="InterPro" id="IPR002035">
    <property type="entry name" value="VWF_A"/>
</dbReference>
<dbReference type="SUPFAM" id="SSF53300">
    <property type="entry name" value="vWA-like"/>
    <property type="match status" value="1"/>
</dbReference>
<feature type="chain" id="PRO_5035759079" description="VWFA domain-containing protein" evidence="1">
    <location>
        <begin position="30"/>
        <end position="334"/>
    </location>
</feature>
<gene>
    <name evidence="3" type="ORF">OFUS_LOCUS11041</name>
</gene>
<comment type="caution">
    <text evidence="3">The sequence shown here is derived from an EMBL/GenBank/DDBJ whole genome shotgun (WGS) entry which is preliminary data.</text>
</comment>
<feature type="signal peptide" evidence="1">
    <location>
        <begin position="1"/>
        <end position="29"/>
    </location>
</feature>
<sequence length="334" mass="37331">MSIMADGRTYLIRIVTFILFAGQYYGVNGGCATGIDGSSPIIPCESTVEENCCGCPFKFYDPVDSRPKTPISVIRWGKCTDEECIVPLETDVCSKTLQELNKVAELPIPERENKKLCGLDIIVTVNVRSGVTKGVDSNLVYEKIRQFLVRFVEESRIGPDKSGTQIGLISYYKFLRTHFSMDASLDASTLLGQIKSVDFNTAFGKKAHPHKSFTEIRTGVNNFNNSILGHRPKNQNVVIVFDDGKPTHRTYNKMLQAANNLKKIAQVFVIGIGVQGKDKQKSKELRILKEMASVEDQVVTTSMWDYRNNIDDLVFKTIDKLPRYCEIVLHGGSS</sequence>
<name>A0A8S4NT51_OWEFU</name>
<reference evidence="3" key="1">
    <citation type="submission" date="2022-03" db="EMBL/GenBank/DDBJ databases">
        <authorList>
            <person name="Martin C."/>
        </authorList>
    </citation>
    <scope>NUCLEOTIDE SEQUENCE</scope>
</reference>
<organism evidence="3 4">
    <name type="scientific">Owenia fusiformis</name>
    <name type="common">Polychaete worm</name>
    <dbReference type="NCBI Taxonomy" id="6347"/>
    <lineage>
        <taxon>Eukaryota</taxon>
        <taxon>Metazoa</taxon>
        <taxon>Spiralia</taxon>
        <taxon>Lophotrochozoa</taxon>
        <taxon>Annelida</taxon>
        <taxon>Polychaeta</taxon>
        <taxon>Sedentaria</taxon>
        <taxon>Canalipalpata</taxon>
        <taxon>Sabellida</taxon>
        <taxon>Oweniida</taxon>
        <taxon>Oweniidae</taxon>
        <taxon>Owenia</taxon>
    </lineage>
</organism>
<keyword evidence="4" id="KW-1185">Reference proteome</keyword>
<dbReference type="PANTHER" id="PTHR24020:SF84">
    <property type="entry name" value="VWFA DOMAIN-CONTAINING PROTEIN"/>
    <property type="match status" value="1"/>
</dbReference>
<dbReference type="PANTHER" id="PTHR24020">
    <property type="entry name" value="COLLAGEN ALPHA"/>
    <property type="match status" value="1"/>
</dbReference>
<evidence type="ECO:0000313" key="3">
    <source>
        <dbReference type="EMBL" id="CAH1784919.1"/>
    </source>
</evidence>
<accession>A0A8S4NT51</accession>
<evidence type="ECO:0000259" key="2">
    <source>
        <dbReference type="PROSITE" id="PS50234"/>
    </source>
</evidence>